<dbReference type="RefSeq" id="WP_379982700.1">
    <property type="nucleotide sequence ID" value="NZ_JBHSFV010000020.1"/>
</dbReference>
<comment type="caution">
    <text evidence="1">The sequence shown here is derived from an EMBL/GenBank/DDBJ whole genome shotgun (WGS) entry which is preliminary data.</text>
</comment>
<proteinExistence type="predicted"/>
<organism evidence="1 2">
    <name type="scientific">Dokdonia ponticola</name>
    <dbReference type="NCBI Taxonomy" id="2041041"/>
    <lineage>
        <taxon>Bacteria</taxon>
        <taxon>Pseudomonadati</taxon>
        <taxon>Bacteroidota</taxon>
        <taxon>Flavobacteriia</taxon>
        <taxon>Flavobacteriales</taxon>
        <taxon>Flavobacteriaceae</taxon>
        <taxon>Dokdonia</taxon>
    </lineage>
</organism>
<keyword evidence="2" id="KW-1185">Reference proteome</keyword>
<gene>
    <name evidence="1" type="ORF">ACFO3O_21375</name>
</gene>
<dbReference type="Proteomes" id="UP001596043">
    <property type="component" value="Unassembled WGS sequence"/>
</dbReference>
<accession>A0ABV9I244</accession>
<name>A0ABV9I244_9FLAO</name>
<evidence type="ECO:0000313" key="2">
    <source>
        <dbReference type="Proteomes" id="UP001596043"/>
    </source>
</evidence>
<sequence length="164" mass="19132">MSCKSNETCIEELEKNDYLIIQKCINKVLETKEGKSINSYLVNPYLDQLSFTPYSKEEIEKTFKGLEMSFDKVISMNEESSNCKKRYYKNLSSLSSANSDAVVFSTTRLYGDLIQIKLTSYYGEVDKDKIKNDEKLNINQMYEYLFKVEDENVKILLQSSTFYD</sequence>
<protein>
    <submittedName>
        <fullName evidence="1">Uncharacterized protein</fullName>
    </submittedName>
</protein>
<dbReference type="EMBL" id="JBHSFV010000020">
    <property type="protein sequence ID" value="MFC4636472.1"/>
    <property type="molecule type" value="Genomic_DNA"/>
</dbReference>
<evidence type="ECO:0000313" key="1">
    <source>
        <dbReference type="EMBL" id="MFC4636472.1"/>
    </source>
</evidence>
<reference evidence="2" key="1">
    <citation type="journal article" date="2019" name="Int. J. Syst. Evol. Microbiol.">
        <title>The Global Catalogue of Microorganisms (GCM) 10K type strain sequencing project: providing services to taxonomists for standard genome sequencing and annotation.</title>
        <authorList>
            <consortium name="The Broad Institute Genomics Platform"/>
            <consortium name="The Broad Institute Genome Sequencing Center for Infectious Disease"/>
            <person name="Wu L."/>
            <person name="Ma J."/>
        </authorList>
    </citation>
    <scope>NUCLEOTIDE SEQUENCE [LARGE SCALE GENOMIC DNA]</scope>
    <source>
        <strain evidence="2">YJ-61-S</strain>
    </source>
</reference>